<accession>A0AAC9LCI6</accession>
<dbReference type="KEGG" id="acad:UA74_13715"/>
<sequence length="56" mass="6073">MVENRGFSATPGVARRYPEYVISACATKCRFPSPDRAAASTFRSMADTRCRAAALS</sequence>
<protein>
    <submittedName>
        <fullName evidence="1">Uncharacterized protein</fullName>
    </submittedName>
</protein>
<reference evidence="2" key="1">
    <citation type="submission" date="2016-06" db="EMBL/GenBank/DDBJ databases">
        <title>Complete genome sequence of Actinoalloteichus fjordicus DSM 46855 (=ADI127-17), type strain of the new species Actinoalloteichus fjordicus.</title>
        <authorList>
            <person name="Ruckert C."/>
            <person name="Nouioui I."/>
            <person name="Willmese J."/>
            <person name="van Wezel G."/>
            <person name="Klenk H.-P."/>
            <person name="Kalinowski J."/>
            <person name="Zotchev S.B."/>
        </authorList>
    </citation>
    <scope>NUCLEOTIDE SEQUENCE [LARGE SCALE GENOMIC DNA]</scope>
    <source>
        <strain evidence="2">ADI127-7</strain>
    </source>
</reference>
<organism evidence="1 2">
    <name type="scientific">Actinoalloteichus fjordicus</name>
    <dbReference type="NCBI Taxonomy" id="1612552"/>
    <lineage>
        <taxon>Bacteria</taxon>
        <taxon>Bacillati</taxon>
        <taxon>Actinomycetota</taxon>
        <taxon>Actinomycetes</taxon>
        <taxon>Pseudonocardiales</taxon>
        <taxon>Pseudonocardiaceae</taxon>
        <taxon>Actinoalloteichus</taxon>
    </lineage>
</organism>
<keyword evidence="2" id="KW-1185">Reference proteome</keyword>
<dbReference type="EMBL" id="CP016076">
    <property type="protein sequence ID" value="APU14801.1"/>
    <property type="molecule type" value="Genomic_DNA"/>
</dbReference>
<name>A0AAC9LCI6_9PSEU</name>
<evidence type="ECO:0000313" key="1">
    <source>
        <dbReference type="EMBL" id="APU14801.1"/>
    </source>
</evidence>
<evidence type="ECO:0000313" key="2">
    <source>
        <dbReference type="Proteomes" id="UP000185511"/>
    </source>
</evidence>
<proteinExistence type="predicted"/>
<dbReference type="AlphaFoldDB" id="A0AAC9LCI6"/>
<dbReference type="Proteomes" id="UP000185511">
    <property type="component" value="Chromosome"/>
</dbReference>
<gene>
    <name evidence="1" type="ORF">UA74_13715</name>
</gene>